<name>A0A4Y8KUN1_9BACT</name>
<dbReference type="Gene3D" id="3.10.560.10">
    <property type="entry name" value="Outer membrane lipoprotein wza domain like"/>
    <property type="match status" value="1"/>
</dbReference>
<evidence type="ECO:0000313" key="5">
    <source>
        <dbReference type="Proteomes" id="UP000297861"/>
    </source>
</evidence>
<dbReference type="PANTHER" id="PTHR33619">
    <property type="entry name" value="POLYSACCHARIDE EXPORT PROTEIN GFCE-RELATED"/>
    <property type="match status" value="1"/>
</dbReference>
<dbReference type="OrthoDB" id="662756at2"/>
<keyword evidence="5" id="KW-1185">Reference proteome</keyword>
<accession>A0A4Y8KUN1</accession>
<dbReference type="STRING" id="1121485.GCA_000426485_03407"/>
<dbReference type="EMBL" id="SOML01000019">
    <property type="protein sequence ID" value="TFD91954.1"/>
    <property type="molecule type" value="Genomic_DNA"/>
</dbReference>
<dbReference type="RefSeq" id="WP_051290783.1">
    <property type="nucleotide sequence ID" value="NZ_AP028867.1"/>
</dbReference>
<feature type="domain" description="Soluble ligand binding" evidence="3">
    <location>
        <begin position="156"/>
        <end position="208"/>
    </location>
</feature>
<proteinExistence type="predicted"/>
<dbReference type="InterPro" id="IPR003715">
    <property type="entry name" value="Poly_export_N"/>
</dbReference>
<evidence type="ECO:0000259" key="3">
    <source>
        <dbReference type="Pfam" id="PF10531"/>
    </source>
</evidence>
<dbReference type="AlphaFoldDB" id="A0A4Y8KUN1"/>
<dbReference type="Proteomes" id="UP000297861">
    <property type="component" value="Unassembled WGS sequence"/>
</dbReference>
<dbReference type="InterPro" id="IPR049712">
    <property type="entry name" value="Poly_export"/>
</dbReference>
<dbReference type="GO" id="GO:0015159">
    <property type="term" value="F:polysaccharide transmembrane transporter activity"/>
    <property type="evidence" value="ECO:0007669"/>
    <property type="project" value="InterPro"/>
</dbReference>
<dbReference type="PROSITE" id="PS51257">
    <property type="entry name" value="PROKAR_LIPOPROTEIN"/>
    <property type="match status" value="1"/>
</dbReference>
<protein>
    <submittedName>
        <fullName evidence="4">Uncharacterized protein</fullName>
    </submittedName>
</protein>
<organism evidence="4 5">
    <name type="scientific">Dysgonomonas capnocytophagoides</name>
    <dbReference type="NCBI Taxonomy" id="45254"/>
    <lineage>
        <taxon>Bacteria</taxon>
        <taxon>Pseudomonadati</taxon>
        <taxon>Bacteroidota</taxon>
        <taxon>Bacteroidia</taxon>
        <taxon>Bacteroidales</taxon>
        <taxon>Dysgonomonadaceae</taxon>
        <taxon>Dysgonomonas</taxon>
    </lineage>
</organism>
<comment type="caution">
    <text evidence="4">The sequence shown here is derived from an EMBL/GenBank/DDBJ whole genome shotgun (WGS) entry which is preliminary data.</text>
</comment>
<dbReference type="Pfam" id="PF02563">
    <property type="entry name" value="Poly_export"/>
    <property type="match status" value="1"/>
</dbReference>
<reference evidence="4 5" key="1">
    <citation type="submission" date="2019-03" db="EMBL/GenBank/DDBJ databases">
        <title>San Antonio Military Medical Center submission to MRSN (WRAIR), pending publication.</title>
        <authorList>
            <person name="Blyth D.M."/>
            <person name="Mccarthy S.L."/>
            <person name="Schall S.E."/>
            <person name="Stam J.A."/>
            <person name="Ong A.C."/>
            <person name="Mcgann P.T."/>
        </authorList>
    </citation>
    <scope>NUCLEOTIDE SEQUENCE [LARGE SCALE GENOMIC DNA]</scope>
    <source>
        <strain evidence="4 5">MRSN571793</strain>
    </source>
</reference>
<dbReference type="Pfam" id="PF10531">
    <property type="entry name" value="SLBB"/>
    <property type="match status" value="1"/>
</dbReference>
<evidence type="ECO:0000259" key="2">
    <source>
        <dbReference type="Pfam" id="PF02563"/>
    </source>
</evidence>
<keyword evidence="1" id="KW-0732">Signal</keyword>
<gene>
    <name evidence="4" type="ORF">E2605_19150</name>
</gene>
<sequence length="272" mass="29977">MRINVHANFAILIVVLLLSSCTAYKKIPYVKDADTLDAQSLANAASNYEAKVMPNDILLITVNTPTPEASKDFNLPLIPQTGNSVLPTNVTSTSEVQGTLQNYIVDNQGYIDFPILGKLKVGGLTKPQAELLIHNSIYPAYTKENPIVTLRFLNYKVSVLGEVNRPGTYTSVLPKMTIFEALASAGDMTIYGKRDAVKLIRTDENGQKEIFVVNMQDKNLLLNNNLYNLQQNDVLYVEPNKSKGNNSQFGTFESMTLTGVSLLISIISIVTR</sequence>
<evidence type="ECO:0000313" key="4">
    <source>
        <dbReference type="EMBL" id="TFD91954.1"/>
    </source>
</evidence>
<feature type="domain" description="Polysaccharide export protein N-terminal" evidence="2">
    <location>
        <begin position="45"/>
        <end position="151"/>
    </location>
</feature>
<evidence type="ECO:0000256" key="1">
    <source>
        <dbReference type="ARBA" id="ARBA00022729"/>
    </source>
</evidence>
<dbReference type="InterPro" id="IPR019554">
    <property type="entry name" value="Soluble_ligand-bd"/>
</dbReference>
<dbReference type="PANTHER" id="PTHR33619:SF3">
    <property type="entry name" value="POLYSACCHARIDE EXPORT PROTEIN GFCE-RELATED"/>
    <property type="match status" value="1"/>
</dbReference>